<dbReference type="SUPFAM" id="SSF53850">
    <property type="entry name" value="Periplasmic binding protein-like II"/>
    <property type="match status" value="1"/>
</dbReference>
<dbReference type="Proteomes" id="UP001157161">
    <property type="component" value="Unassembled WGS sequence"/>
</dbReference>
<dbReference type="GO" id="GO:0030288">
    <property type="term" value="C:outer membrane-bounded periplasmic space"/>
    <property type="evidence" value="ECO:0007669"/>
    <property type="project" value="TreeGrafter"/>
</dbReference>
<feature type="region of interest" description="Disordered" evidence="2">
    <location>
        <begin position="34"/>
        <end position="58"/>
    </location>
</feature>
<protein>
    <submittedName>
        <fullName evidence="4">Thiamine ABC transporter substrate-binding protein</fullName>
    </submittedName>
</protein>
<keyword evidence="1 3" id="KW-0732">Signal</keyword>
<evidence type="ECO:0000256" key="3">
    <source>
        <dbReference type="SAM" id="SignalP"/>
    </source>
</evidence>
<evidence type="ECO:0000313" key="4">
    <source>
        <dbReference type="EMBL" id="GMA32692.1"/>
    </source>
</evidence>
<dbReference type="PANTHER" id="PTHR30006">
    <property type="entry name" value="THIAMINE-BINDING PERIPLASMIC PROTEIN-RELATED"/>
    <property type="match status" value="1"/>
</dbReference>
<dbReference type="AlphaFoldDB" id="A0AA37XGW7"/>
<dbReference type="CDD" id="cd13545">
    <property type="entry name" value="PBP2_TbpA"/>
    <property type="match status" value="1"/>
</dbReference>
<dbReference type="GO" id="GO:0030975">
    <property type="term" value="F:thiamine binding"/>
    <property type="evidence" value="ECO:0007669"/>
    <property type="project" value="InterPro"/>
</dbReference>
<reference evidence="4" key="1">
    <citation type="journal article" date="2014" name="Int. J. Syst. Evol. Microbiol.">
        <title>Complete genome sequence of Corynebacterium casei LMG S-19264T (=DSM 44701T), isolated from a smear-ripened cheese.</title>
        <authorList>
            <consortium name="US DOE Joint Genome Institute (JGI-PGF)"/>
            <person name="Walter F."/>
            <person name="Albersmeier A."/>
            <person name="Kalinowski J."/>
            <person name="Ruckert C."/>
        </authorList>
    </citation>
    <scope>NUCLEOTIDE SEQUENCE</scope>
    <source>
        <strain evidence="4">NBRC 112290</strain>
    </source>
</reference>
<evidence type="ECO:0000256" key="2">
    <source>
        <dbReference type="SAM" id="MobiDB-lite"/>
    </source>
</evidence>
<dbReference type="Pfam" id="PF13416">
    <property type="entry name" value="SBP_bac_8"/>
    <property type="match status" value="1"/>
</dbReference>
<dbReference type="EMBL" id="BSUM01000001">
    <property type="protein sequence ID" value="GMA32692.1"/>
    <property type="molecule type" value="Genomic_DNA"/>
</dbReference>
<gene>
    <name evidence="4" type="primary">tbpA</name>
    <name evidence="4" type="ORF">GCM10025875_26840</name>
</gene>
<feature type="compositionally biased region" description="Low complexity" evidence="2">
    <location>
        <begin position="37"/>
        <end position="48"/>
    </location>
</feature>
<name>A0AA37XGW7_9MICO</name>
<dbReference type="PANTHER" id="PTHR30006:SF2">
    <property type="entry name" value="ABC TRANSPORTER SUBSTRATE-BINDING PROTEIN"/>
    <property type="match status" value="1"/>
</dbReference>
<feature type="signal peptide" evidence="3">
    <location>
        <begin position="1"/>
        <end position="28"/>
    </location>
</feature>
<dbReference type="PROSITE" id="PS51257">
    <property type="entry name" value="PROKAR_LIPOPROTEIN"/>
    <property type="match status" value="1"/>
</dbReference>
<dbReference type="NCBIfam" id="TIGR01254">
    <property type="entry name" value="sfuA"/>
    <property type="match status" value="1"/>
</dbReference>
<dbReference type="Gene3D" id="3.40.190.10">
    <property type="entry name" value="Periplasmic binding protein-like II"/>
    <property type="match status" value="2"/>
</dbReference>
<dbReference type="RefSeq" id="WP_284251373.1">
    <property type="nucleotide sequence ID" value="NZ_BSUM01000001.1"/>
</dbReference>
<proteinExistence type="predicted"/>
<evidence type="ECO:0000313" key="5">
    <source>
        <dbReference type="Proteomes" id="UP001157161"/>
    </source>
</evidence>
<keyword evidence="5" id="KW-1185">Reference proteome</keyword>
<organism evidence="4 5">
    <name type="scientific">Litorihabitans aurantiacus</name>
    <dbReference type="NCBI Taxonomy" id="1930061"/>
    <lineage>
        <taxon>Bacteria</taxon>
        <taxon>Bacillati</taxon>
        <taxon>Actinomycetota</taxon>
        <taxon>Actinomycetes</taxon>
        <taxon>Micrococcales</taxon>
        <taxon>Beutenbergiaceae</taxon>
        <taxon>Litorihabitans</taxon>
    </lineage>
</organism>
<feature type="chain" id="PRO_5041204377" evidence="3">
    <location>
        <begin position="29"/>
        <end position="375"/>
    </location>
</feature>
<accession>A0AA37XGW7</accession>
<evidence type="ECO:0000256" key="1">
    <source>
        <dbReference type="ARBA" id="ARBA00022729"/>
    </source>
</evidence>
<dbReference type="GO" id="GO:0015888">
    <property type="term" value="P:thiamine transport"/>
    <property type="evidence" value="ECO:0007669"/>
    <property type="project" value="InterPro"/>
</dbReference>
<dbReference type="GO" id="GO:0030976">
    <property type="term" value="F:thiamine pyrophosphate binding"/>
    <property type="evidence" value="ECO:0007669"/>
    <property type="project" value="TreeGrafter"/>
</dbReference>
<dbReference type="InterPro" id="IPR005948">
    <property type="entry name" value="ThiB-like"/>
</dbReference>
<comment type="caution">
    <text evidence="4">The sequence shown here is derived from an EMBL/GenBank/DDBJ whole genome shotgun (WGS) entry which is preliminary data.</text>
</comment>
<dbReference type="InterPro" id="IPR006059">
    <property type="entry name" value="SBP"/>
</dbReference>
<sequence>MHHTTTRASRGRRSAPIAVATAITLALAGCSLGGGPTPSSSPTSPGGTESDGGGSAATSSITLVTHDSFALSEDVLAAFTDETGIAVTQVAPGDAGALVNQLVLTKASPLGDVVYGIDNTFASRAVDEGVLAPYTSPDLPASAEPYLLGDALTPVDLSDVCLNVDLDWFEENGQEPPATFEDLLLPENAGLTVVTNPATSSPGLAFLLATISSYGSDGEDGWVGYWEALRDNDVLVVDGWSDAYYVDFSGADGEGDRPVVLSYASSPPATIGDDGEPTTAALLDTCFRQVEYAGVLEGAANPEGAQAFVDFLLSGAVQEDVPGQMYVYPIDDAAALPAEWADFAPLATAPHEIPAADIAANRADWIDTWTATVLP</sequence>
<reference evidence="4" key="2">
    <citation type="submission" date="2023-02" db="EMBL/GenBank/DDBJ databases">
        <authorList>
            <person name="Sun Q."/>
            <person name="Mori K."/>
        </authorList>
    </citation>
    <scope>NUCLEOTIDE SEQUENCE</scope>
    <source>
        <strain evidence="4">NBRC 112290</strain>
    </source>
</reference>